<reference evidence="4 5" key="1">
    <citation type="submission" date="2018-02" db="EMBL/GenBank/DDBJ databases">
        <title>Genome sequence of the basidiomycete white-rot fungus Phlebia centrifuga.</title>
        <authorList>
            <person name="Granchi Z."/>
            <person name="Peng M."/>
            <person name="de Vries R.P."/>
            <person name="Hilden K."/>
            <person name="Makela M.R."/>
            <person name="Grigoriev I."/>
            <person name="Riley R."/>
        </authorList>
    </citation>
    <scope>NUCLEOTIDE SEQUENCE [LARGE SCALE GENOMIC DNA]</scope>
    <source>
        <strain evidence="4 5">FBCC195</strain>
    </source>
</reference>
<evidence type="ECO:0000256" key="2">
    <source>
        <dbReference type="ARBA" id="ARBA00022737"/>
    </source>
</evidence>
<dbReference type="PRINTS" id="PR00019">
    <property type="entry name" value="LEURICHRPT"/>
</dbReference>
<dbReference type="Gene3D" id="3.80.10.10">
    <property type="entry name" value="Ribonuclease Inhibitor"/>
    <property type="match status" value="3"/>
</dbReference>
<dbReference type="AlphaFoldDB" id="A0A2R6NH08"/>
<feature type="compositionally biased region" description="Polar residues" evidence="3">
    <location>
        <begin position="505"/>
        <end position="514"/>
    </location>
</feature>
<dbReference type="Pfam" id="PF00560">
    <property type="entry name" value="LRR_1"/>
    <property type="match status" value="1"/>
</dbReference>
<feature type="region of interest" description="Disordered" evidence="3">
    <location>
        <begin position="484"/>
        <end position="520"/>
    </location>
</feature>
<feature type="compositionally biased region" description="Basic residues" evidence="3">
    <location>
        <begin position="485"/>
        <end position="496"/>
    </location>
</feature>
<keyword evidence="1" id="KW-0433">Leucine-rich repeat</keyword>
<evidence type="ECO:0008006" key="6">
    <source>
        <dbReference type="Google" id="ProtNLM"/>
    </source>
</evidence>
<dbReference type="PROSITE" id="PS51450">
    <property type="entry name" value="LRR"/>
    <property type="match status" value="5"/>
</dbReference>
<dbReference type="InterPro" id="IPR003591">
    <property type="entry name" value="Leu-rich_rpt_typical-subtyp"/>
</dbReference>
<sequence length="922" mass="99352">MSRIPQAPPSRNTQRTPGKAPSTPTSRIGTTTTTTSRKPPTSPTPTSRTQPTLRTQTSMKSLKPPTSPQKSRSPVRKAAKVVVEEDPAPKTPAISLKEQIALRRAEAKKAAMKSATPQPSDFEGLEDAAPTKESSEDAIDLGRWSVKETIERARSTGAINLASRALPCLPSALFDIHLGITPEPLKLVPVEPPITTATSDDVSAASRKREASSGPSWYEAQDLAVLKAWNNEIVEIQSEISMFGSLNTIDLHNNKLTSLPDTFADLTALTSLDLSHNELESLPTNFWALPNLAALNLSHNQLTSLPFSAPFANVQPIARTKDPRGDWFSVSITRATSPLPKLSTVNVSHNKLKASGIDCKGLPEGLAKLDLSENPLGWCIELLRALGKLKRLTEVKCERADIGDDSFPVDLFTSSDSPFLALSVLDLGETQATRPVMEACLRPGIVKQTLEFDVTQGAPKAGSLRVVLGKRVIKEQWEIEAERRSKVRKQVYHHQQKSSVDDVFGNTNGTSQPPTAKEPWEIEAEQGLLTEGAKRRARAAAAAANAASTSHPSSSSSKSSTPAASSSAKAVAKETWEIEAEQGLLTAGGRRRARAAAAAAALSVSTSQPSALGPPSAISASSSSPPASGVGTSALSHPQYYDAKTQTLTLPPSVAPSKAQHMRSFSLAPKLSSLALSENGDKADMALAIPTPTLPLCAIFTQPQPFAQTLKTLILTNRKMDPSFSLPVQAVLEENQHELLPCLEELSFEGCNLSENIAVSRSQDPGGNDVALPRTTERLLPLLAKLFPSLRTLDLSFNALTGAALDKDTLASLILSSDPLETSTSEQRKGLRHLRLRGNRITELEGFRGVAELFKGNRDVPSWKLEELDLRDNEIGRLPPEVGLLPLDVFLVDGNVFRVPPRRVWEREGTKGLLGWLRGRIE</sequence>
<keyword evidence="5" id="KW-1185">Reference proteome</keyword>
<dbReference type="SMART" id="SM00364">
    <property type="entry name" value="LRR_BAC"/>
    <property type="match status" value="4"/>
</dbReference>
<feature type="compositionally biased region" description="Low complexity" evidence="3">
    <location>
        <begin position="539"/>
        <end position="568"/>
    </location>
</feature>
<evidence type="ECO:0000256" key="3">
    <source>
        <dbReference type="SAM" id="MobiDB-lite"/>
    </source>
</evidence>
<feature type="compositionally biased region" description="Low complexity" evidence="3">
    <location>
        <begin position="609"/>
        <end position="634"/>
    </location>
</feature>
<organism evidence="4 5">
    <name type="scientific">Hermanssonia centrifuga</name>
    <dbReference type="NCBI Taxonomy" id="98765"/>
    <lineage>
        <taxon>Eukaryota</taxon>
        <taxon>Fungi</taxon>
        <taxon>Dikarya</taxon>
        <taxon>Basidiomycota</taxon>
        <taxon>Agaricomycotina</taxon>
        <taxon>Agaricomycetes</taxon>
        <taxon>Polyporales</taxon>
        <taxon>Meruliaceae</taxon>
        <taxon>Hermanssonia</taxon>
    </lineage>
</organism>
<dbReference type="Pfam" id="PF13855">
    <property type="entry name" value="LRR_8"/>
    <property type="match status" value="1"/>
</dbReference>
<dbReference type="EMBL" id="MLYV02001290">
    <property type="protein sequence ID" value="PSR71262.1"/>
    <property type="molecule type" value="Genomic_DNA"/>
</dbReference>
<evidence type="ECO:0000256" key="1">
    <source>
        <dbReference type="ARBA" id="ARBA00022614"/>
    </source>
</evidence>
<feature type="region of interest" description="Disordered" evidence="3">
    <location>
        <begin position="112"/>
        <end position="137"/>
    </location>
</feature>
<dbReference type="SUPFAM" id="SSF52058">
    <property type="entry name" value="L domain-like"/>
    <property type="match status" value="1"/>
</dbReference>
<protein>
    <recommendedName>
        <fullName evidence="6">L domain-like protein</fullName>
    </recommendedName>
</protein>
<accession>A0A2R6NH08</accession>
<dbReference type="Pfam" id="PF13516">
    <property type="entry name" value="LRR_6"/>
    <property type="match status" value="1"/>
</dbReference>
<dbReference type="SMART" id="SM00369">
    <property type="entry name" value="LRR_TYP"/>
    <property type="match status" value="7"/>
</dbReference>
<feature type="region of interest" description="Disordered" evidence="3">
    <location>
        <begin position="1"/>
        <end position="95"/>
    </location>
</feature>
<dbReference type="STRING" id="98765.A0A2R6NH08"/>
<feature type="region of interest" description="Disordered" evidence="3">
    <location>
        <begin position="532"/>
        <end position="568"/>
    </location>
</feature>
<name>A0A2R6NH08_9APHY</name>
<dbReference type="OrthoDB" id="1517790at2759"/>
<evidence type="ECO:0000313" key="4">
    <source>
        <dbReference type="EMBL" id="PSR71262.1"/>
    </source>
</evidence>
<dbReference type="PANTHER" id="PTHR24366">
    <property type="entry name" value="IG(IMMUNOGLOBULIN) AND LRR(LEUCINE RICH REPEAT) DOMAINS"/>
    <property type="match status" value="1"/>
</dbReference>
<dbReference type="InterPro" id="IPR001611">
    <property type="entry name" value="Leu-rich_rpt"/>
</dbReference>
<dbReference type="PANTHER" id="PTHR24366:SF96">
    <property type="entry name" value="LEUCINE RICH REPEAT CONTAINING 53"/>
    <property type="match status" value="1"/>
</dbReference>
<feature type="region of interest" description="Disordered" evidence="3">
    <location>
        <begin position="603"/>
        <end position="635"/>
    </location>
</feature>
<feature type="compositionally biased region" description="Low complexity" evidence="3">
    <location>
        <begin position="21"/>
        <end position="58"/>
    </location>
</feature>
<gene>
    <name evidence="4" type="ORF">PHLCEN_2v12916</name>
</gene>
<dbReference type="InterPro" id="IPR032675">
    <property type="entry name" value="LRR_dom_sf"/>
</dbReference>
<keyword evidence="2" id="KW-0677">Repeat</keyword>
<proteinExistence type="predicted"/>
<evidence type="ECO:0000313" key="5">
    <source>
        <dbReference type="Proteomes" id="UP000186601"/>
    </source>
</evidence>
<comment type="caution">
    <text evidence="4">The sequence shown here is derived from an EMBL/GenBank/DDBJ whole genome shotgun (WGS) entry which is preliminary data.</text>
</comment>
<dbReference type="Proteomes" id="UP000186601">
    <property type="component" value="Unassembled WGS sequence"/>
</dbReference>